<evidence type="ECO:0000256" key="3">
    <source>
        <dbReference type="ARBA" id="ARBA00010286"/>
    </source>
</evidence>
<dbReference type="Gene3D" id="2.30.40.10">
    <property type="entry name" value="Urease, subunit C, domain 1"/>
    <property type="match status" value="1"/>
</dbReference>
<keyword evidence="5" id="KW-0378">Hydrolase</keyword>
<dbReference type="InterPro" id="IPR002195">
    <property type="entry name" value="Dihydroorotase_CS"/>
</dbReference>
<dbReference type="GO" id="GO:0006145">
    <property type="term" value="P:purine nucleobase catabolic process"/>
    <property type="evidence" value="ECO:0007669"/>
    <property type="project" value="TreeGrafter"/>
</dbReference>
<gene>
    <name evidence="7" type="ORF">IAC06_07990</name>
</gene>
<dbReference type="PROSITE" id="PS00483">
    <property type="entry name" value="DIHYDROOROTASE_2"/>
    <property type="match status" value="1"/>
</dbReference>
<dbReference type="InterPro" id="IPR006680">
    <property type="entry name" value="Amidohydro-rel"/>
</dbReference>
<dbReference type="PANTHER" id="PTHR43668:SF4">
    <property type="entry name" value="ALLANTOINASE"/>
    <property type="match status" value="1"/>
</dbReference>
<sequence length="452" mass="49111">MKTTLLYNGTVITGDRTGPGAVLIEGDRIAAVYHTEDTVMDADEAIDVEGKAIMAGGIDAHVHFREPGMCHKADMESESKAALLGGITSFIDMPNTKPATVTMELLEEKARMAEGRTYANYGFNLGATNDNAEELEQAAMHCRDRFGGIKVFMGSSTGNMLVDSTDALDRIFSIKGKPVLVHCEDEKTIRDNLSRASEEFGEDIPFSMHPEIRSRKACIHSSAQALELAIDHGTALHLLHVSTAEELKMASAAKTYNPHITVETSANYLWFNDKDYTRLGSRMKCNPAIKGDSDRKALREGLKSGEVDTIGSDHAPHLSEEKQGKYMNVPSGMPSIQQSLPVLLTVAAEEDIPLTRIASVFSEKAAGIFGIYGRGRLQPGYFADIVVVDTEKEMTVSGDGLLYKCGWSPYEGCRLRGRVDMVFVNGAMTVSGGKITGSPAGRRLFFGQDIIS</sequence>
<dbReference type="InterPro" id="IPR050138">
    <property type="entry name" value="DHOase/Allantoinase_Hydrolase"/>
</dbReference>
<dbReference type="AlphaFoldDB" id="A0A9D9F0C3"/>
<evidence type="ECO:0000313" key="8">
    <source>
        <dbReference type="Proteomes" id="UP000823661"/>
    </source>
</evidence>
<comment type="function">
    <text evidence="2">Catalyzes the reversible cyclization of carbamoyl aspartate to dihydroorotate.</text>
</comment>
<dbReference type="SUPFAM" id="SSF51338">
    <property type="entry name" value="Composite domain of metallo-dependent hydrolases"/>
    <property type="match status" value="1"/>
</dbReference>
<dbReference type="GO" id="GO:0004038">
    <property type="term" value="F:allantoinase activity"/>
    <property type="evidence" value="ECO:0007669"/>
    <property type="project" value="TreeGrafter"/>
</dbReference>
<dbReference type="GO" id="GO:0005737">
    <property type="term" value="C:cytoplasm"/>
    <property type="evidence" value="ECO:0007669"/>
    <property type="project" value="TreeGrafter"/>
</dbReference>
<dbReference type="SUPFAM" id="SSF51556">
    <property type="entry name" value="Metallo-dependent hydrolases"/>
    <property type="match status" value="1"/>
</dbReference>
<dbReference type="EMBL" id="JADIMI010000076">
    <property type="protein sequence ID" value="MBO8452799.1"/>
    <property type="molecule type" value="Genomic_DNA"/>
</dbReference>
<name>A0A9D9F0C3_9BACT</name>
<reference evidence="7" key="1">
    <citation type="submission" date="2020-10" db="EMBL/GenBank/DDBJ databases">
        <authorList>
            <person name="Gilroy R."/>
        </authorList>
    </citation>
    <scope>NUCLEOTIDE SEQUENCE</scope>
    <source>
        <strain evidence="7">B1-20833</strain>
    </source>
</reference>
<organism evidence="7 8">
    <name type="scientific">Candidatus Cryptobacteroides intestinavium</name>
    <dbReference type="NCBI Taxonomy" id="2840766"/>
    <lineage>
        <taxon>Bacteria</taxon>
        <taxon>Pseudomonadati</taxon>
        <taxon>Bacteroidota</taxon>
        <taxon>Bacteroidia</taxon>
        <taxon>Bacteroidales</taxon>
        <taxon>Candidatus Cryptobacteroides</taxon>
    </lineage>
</organism>
<keyword evidence="4" id="KW-0479">Metal-binding</keyword>
<evidence type="ECO:0000259" key="6">
    <source>
        <dbReference type="Pfam" id="PF01979"/>
    </source>
</evidence>
<dbReference type="InterPro" id="IPR032466">
    <property type="entry name" value="Metal_Hydrolase"/>
</dbReference>
<evidence type="ECO:0000256" key="4">
    <source>
        <dbReference type="ARBA" id="ARBA00022723"/>
    </source>
</evidence>
<comment type="caution">
    <text evidence="7">The sequence shown here is derived from an EMBL/GenBank/DDBJ whole genome shotgun (WGS) entry which is preliminary data.</text>
</comment>
<dbReference type="Gene3D" id="3.20.20.140">
    <property type="entry name" value="Metal-dependent hydrolases"/>
    <property type="match status" value="1"/>
</dbReference>
<proteinExistence type="inferred from homology"/>
<comment type="cofactor">
    <cofactor evidence="1">
        <name>Zn(2+)</name>
        <dbReference type="ChEBI" id="CHEBI:29105"/>
    </cofactor>
</comment>
<dbReference type="Proteomes" id="UP000823661">
    <property type="component" value="Unassembled WGS sequence"/>
</dbReference>
<evidence type="ECO:0000256" key="5">
    <source>
        <dbReference type="ARBA" id="ARBA00022801"/>
    </source>
</evidence>
<reference evidence="7" key="2">
    <citation type="journal article" date="2021" name="PeerJ">
        <title>Extensive microbial diversity within the chicken gut microbiome revealed by metagenomics and culture.</title>
        <authorList>
            <person name="Gilroy R."/>
            <person name="Ravi A."/>
            <person name="Getino M."/>
            <person name="Pursley I."/>
            <person name="Horton D.L."/>
            <person name="Alikhan N.F."/>
            <person name="Baker D."/>
            <person name="Gharbi K."/>
            <person name="Hall N."/>
            <person name="Watson M."/>
            <person name="Adriaenssens E.M."/>
            <person name="Foster-Nyarko E."/>
            <person name="Jarju S."/>
            <person name="Secka A."/>
            <person name="Antonio M."/>
            <person name="Oren A."/>
            <person name="Chaudhuri R.R."/>
            <person name="La Ragione R."/>
            <person name="Hildebrand F."/>
            <person name="Pallen M.J."/>
        </authorList>
    </citation>
    <scope>NUCLEOTIDE SEQUENCE</scope>
    <source>
        <strain evidence="7">B1-20833</strain>
    </source>
</reference>
<dbReference type="GO" id="GO:0046872">
    <property type="term" value="F:metal ion binding"/>
    <property type="evidence" value="ECO:0007669"/>
    <property type="project" value="UniProtKB-KW"/>
</dbReference>
<evidence type="ECO:0000313" key="7">
    <source>
        <dbReference type="EMBL" id="MBO8452799.1"/>
    </source>
</evidence>
<evidence type="ECO:0000256" key="2">
    <source>
        <dbReference type="ARBA" id="ARBA00002368"/>
    </source>
</evidence>
<dbReference type="PROSITE" id="PS00482">
    <property type="entry name" value="DIHYDROOROTASE_1"/>
    <property type="match status" value="1"/>
</dbReference>
<dbReference type="Pfam" id="PF01979">
    <property type="entry name" value="Amidohydro_1"/>
    <property type="match status" value="1"/>
</dbReference>
<dbReference type="PANTHER" id="PTHR43668">
    <property type="entry name" value="ALLANTOINASE"/>
    <property type="match status" value="1"/>
</dbReference>
<feature type="domain" description="Amidohydrolase-related" evidence="6">
    <location>
        <begin position="53"/>
        <end position="426"/>
    </location>
</feature>
<accession>A0A9D9F0C3</accession>
<dbReference type="InterPro" id="IPR011059">
    <property type="entry name" value="Metal-dep_hydrolase_composite"/>
</dbReference>
<evidence type="ECO:0000256" key="1">
    <source>
        <dbReference type="ARBA" id="ARBA00001947"/>
    </source>
</evidence>
<dbReference type="CDD" id="cd01318">
    <property type="entry name" value="DHOase_IIb"/>
    <property type="match status" value="1"/>
</dbReference>
<comment type="similarity">
    <text evidence="3">Belongs to the metallo-dependent hydrolases superfamily. DHOase family. Class I DHOase subfamily.</text>
</comment>
<protein>
    <submittedName>
        <fullName evidence="7">Amidohydrolase family protein</fullName>
    </submittedName>
</protein>